<dbReference type="Proteomes" id="UP000232722">
    <property type="component" value="Unassembled WGS sequence"/>
</dbReference>
<feature type="compositionally biased region" description="Basic and acidic residues" evidence="1">
    <location>
        <begin position="194"/>
        <end position="233"/>
    </location>
</feature>
<dbReference type="VEuPathDB" id="FungiDB:RhiirFUN_026169"/>
<accession>A0A2N0PDK9</accession>
<sequence>MFLAEGTNLLSQFFDIYKNKQCAKGKQKDYNNTKTTQQIQLNVNKQDRISFITYIDIADITNKIMKKSKNYGDKKAAKLMSKKSKNYGDKEVVEVINEKSSDDDNDCDDDDDELKRKVNGITTDICLNDFCEDWDHIWTCETNEIEIDSLIKKSICEYKQKLSGEKKNDELNILNKIVFEFIKILDQPSNRERTGFGKERFKEKEEKSDLEKDHDLEDDGKITENKKTNENVKKQKKIK</sequence>
<feature type="region of interest" description="Disordered" evidence="1">
    <location>
        <begin position="194"/>
        <end position="239"/>
    </location>
</feature>
<evidence type="ECO:0000313" key="3">
    <source>
        <dbReference type="Proteomes" id="UP000232722"/>
    </source>
</evidence>
<evidence type="ECO:0000256" key="1">
    <source>
        <dbReference type="SAM" id="MobiDB-lite"/>
    </source>
</evidence>
<comment type="caution">
    <text evidence="2">The sequence shown here is derived from an EMBL/GenBank/DDBJ whole genome shotgun (WGS) entry which is preliminary data.</text>
</comment>
<reference evidence="2 3" key="2">
    <citation type="submission" date="2017-09" db="EMBL/GenBank/DDBJ databases">
        <title>Extensive intraspecific genome diversity in a model arbuscular mycorrhizal fungus.</title>
        <authorList>
            <person name="Chen E.C."/>
            <person name="Morin E."/>
            <person name="Beaudet D."/>
            <person name="Noel J."/>
            <person name="Ndikumana S."/>
            <person name="Charron P."/>
            <person name="St-Onge C."/>
            <person name="Giorgi J."/>
            <person name="Grigoriev I.V."/>
            <person name="Roux C."/>
            <person name="Martin F.M."/>
            <person name="Corradi N."/>
        </authorList>
    </citation>
    <scope>NUCLEOTIDE SEQUENCE [LARGE SCALE GENOMIC DNA]</scope>
    <source>
        <strain evidence="2 3">A5</strain>
    </source>
</reference>
<dbReference type="EMBL" id="LLXJ01000942">
    <property type="protein sequence ID" value="PKC04893.1"/>
    <property type="molecule type" value="Genomic_DNA"/>
</dbReference>
<organism evidence="2 3">
    <name type="scientific">Rhizophagus irregularis</name>
    <dbReference type="NCBI Taxonomy" id="588596"/>
    <lineage>
        <taxon>Eukaryota</taxon>
        <taxon>Fungi</taxon>
        <taxon>Fungi incertae sedis</taxon>
        <taxon>Mucoromycota</taxon>
        <taxon>Glomeromycotina</taxon>
        <taxon>Glomeromycetes</taxon>
        <taxon>Glomerales</taxon>
        <taxon>Glomeraceae</taxon>
        <taxon>Rhizophagus</taxon>
    </lineage>
</organism>
<evidence type="ECO:0000313" key="2">
    <source>
        <dbReference type="EMBL" id="PKC04893.1"/>
    </source>
</evidence>
<proteinExistence type="predicted"/>
<gene>
    <name evidence="2" type="ORF">RhiirA5_502463</name>
</gene>
<dbReference type="AlphaFoldDB" id="A0A2N0PDK9"/>
<protein>
    <submittedName>
        <fullName evidence="2">Uncharacterized protein</fullName>
    </submittedName>
</protein>
<reference evidence="2 3" key="1">
    <citation type="submission" date="2016-04" db="EMBL/GenBank/DDBJ databases">
        <title>Genome analyses suggest a sexual origin of heterokaryosis in a supposedly ancient asexual fungus.</title>
        <authorList>
            <person name="Ropars J."/>
            <person name="Sedzielewska K."/>
            <person name="Noel J."/>
            <person name="Charron P."/>
            <person name="Farinelli L."/>
            <person name="Marton T."/>
            <person name="Kruger M."/>
            <person name="Pelin A."/>
            <person name="Brachmann A."/>
            <person name="Corradi N."/>
        </authorList>
    </citation>
    <scope>NUCLEOTIDE SEQUENCE [LARGE SCALE GENOMIC DNA]</scope>
    <source>
        <strain evidence="2 3">A5</strain>
    </source>
</reference>
<name>A0A2N0PDK9_9GLOM</name>